<dbReference type="GO" id="GO:0005524">
    <property type="term" value="F:ATP binding"/>
    <property type="evidence" value="ECO:0007669"/>
    <property type="project" value="UniProtKB-UniRule"/>
</dbReference>
<feature type="binding site" evidence="7">
    <location>
        <position position="38"/>
    </location>
    <ligand>
        <name>L-tyrosine</name>
        <dbReference type="ChEBI" id="CHEBI:58315"/>
    </ligand>
</feature>
<evidence type="ECO:0000256" key="1">
    <source>
        <dbReference type="ARBA" id="ARBA00022598"/>
    </source>
</evidence>
<comment type="subunit">
    <text evidence="7">Homodimer.</text>
</comment>
<accession>A0A858PZC7</accession>
<evidence type="ECO:0000256" key="8">
    <source>
        <dbReference type="PROSITE-ProRule" id="PRU00182"/>
    </source>
</evidence>
<evidence type="ECO:0000313" key="9">
    <source>
        <dbReference type="EMBL" id="QJC27914.1"/>
    </source>
</evidence>
<feature type="binding site" evidence="7">
    <location>
        <position position="172"/>
    </location>
    <ligand>
        <name>L-tyrosine</name>
        <dbReference type="ChEBI" id="CHEBI:58315"/>
    </ligand>
</feature>
<gene>
    <name evidence="7 9" type="primary">tyrS</name>
    <name evidence="9" type="ORF">ANPL_04350</name>
</gene>
<keyword evidence="7" id="KW-0963">Cytoplasm</keyword>
<dbReference type="InterPro" id="IPR024107">
    <property type="entry name" value="Tyr-tRNA-ligase_bac_1"/>
</dbReference>
<dbReference type="InterPro" id="IPR036986">
    <property type="entry name" value="S4_RNA-bd_sf"/>
</dbReference>
<sequence length="416" mass="46479">MKFQSEFLSVIAARGYLHQSADAKALDQLMSSNKITAYIGFDCTAKSLHIGGLIQIMLLRYLQKTGHKVIVLLGGATTKVGDPSGREKTRSMLSEQDIMENKEGILRVIRKFLPESGDINVVDNAEWLCSYKYLDFLVDVGSKFSINVMLGLDSVQSRLKRDQQLSFLEFNYVLLQSYDFVELHKRYGCVLQIGGSDQWGNIVSGIELGRRMGCQQLYGITTPLLLTSSGAKMGKTATGAVWLDESMYDPYSYWQYFRNIPDQEVGKWLRYFTELPLKEIERLESLEGESINEAKKILATEATKICHGMEKACNARERAEKVFEQRAEEGLTSVTIRADLFSNTGGVPVAKLLHYTGLESSVGAGKRLIKGGGCAVNGKAVQNVDDVLHCEDFRNNGGYITIFCGKKRRLKVVLEE</sequence>
<keyword evidence="2 7" id="KW-0547">Nucleotide-binding</keyword>
<dbReference type="Gene3D" id="1.10.240.10">
    <property type="entry name" value="Tyrosyl-Transfer RNA Synthetase"/>
    <property type="match status" value="1"/>
</dbReference>
<dbReference type="GO" id="GO:0005829">
    <property type="term" value="C:cytosol"/>
    <property type="evidence" value="ECO:0007669"/>
    <property type="project" value="TreeGrafter"/>
</dbReference>
<dbReference type="InterPro" id="IPR002305">
    <property type="entry name" value="aa-tRNA-synth_Ic"/>
</dbReference>
<comment type="catalytic activity">
    <reaction evidence="6 7">
        <text>tRNA(Tyr) + L-tyrosine + ATP = L-tyrosyl-tRNA(Tyr) + AMP + diphosphate + H(+)</text>
        <dbReference type="Rhea" id="RHEA:10220"/>
        <dbReference type="Rhea" id="RHEA-COMP:9706"/>
        <dbReference type="Rhea" id="RHEA-COMP:9707"/>
        <dbReference type="ChEBI" id="CHEBI:15378"/>
        <dbReference type="ChEBI" id="CHEBI:30616"/>
        <dbReference type="ChEBI" id="CHEBI:33019"/>
        <dbReference type="ChEBI" id="CHEBI:58315"/>
        <dbReference type="ChEBI" id="CHEBI:78442"/>
        <dbReference type="ChEBI" id="CHEBI:78536"/>
        <dbReference type="ChEBI" id="CHEBI:456215"/>
        <dbReference type="EC" id="6.1.1.1"/>
    </reaction>
</comment>
<dbReference type="Pfam" id="PF00579">
    <property type="entry name" value="tRNA-synt_1b"/>
    <property type="match status" value="1"/>
</dbReference>
<name>A0A858PZC7_9RICK</name>
<keyword evidence="1 7" id="KW-0436">Ligase</keyword>
<dbReference type="RefSeq" id="WP_169193506.1">
    <property type="nucleotide sequence ID" value="NZ_CP046391.1"/>
</dbReference>
<dbReference type="PANTHER" id="PTHR11766">
    <property type="entry name" value="TYROSYL-TRNA SYNTHETASE"/>
    <property type="match status" value="1"/>
</dbReference>
<proteinExistence type="inferred from homology"/>
<feature type="short sequence motif" description="'KMSKS' region" evidence="7">
    <location>
        <begin position="232"/>
        <end position="236"/>
    </location>
</feature>
<evidence type="ECO:0000256" key="2">
    <source>
        <dbReference type="ARBA" id="ARBA00022741"/>
    </source>
</evidence>
<evidence type="ECO:0000256" key="3">
    <source>
        <dbReference type="ARBA" id="ARBA00022840"/>
    </source>
</evidence>
<keyword evidence="8" id="KW-0694">RNA-binding</keyword>
<keyword evidence="4 7" id="KW-0648">Protein biosynthesis</keyword>
<dbReference type="PANTHER" id="PTHR11766:SF0">
    <property type="entry name" value="TYROSINE--TRNA LIGASE, MITOCHONDRIAL"/>
    <property type="match status" value="1"/>
</dbReference>
<dbReference type="SUPFAM" id="SSF55174">
    <property type="entry name" value="Alpha-L RNA-binding motif"/>
    <property type="match status" value="1"/>
</dbReference>
<dbReference type="AlphaFoldDB" id="A0A858PZC7"/>
<comment type="similarity">
    <text evidence="7">Belongs to the class-I aminoacyl-tRNA synthetase family. TyrS type 1 subfamily.</text>
</comment>
<dbReference type="Gene3D" id="3.40.50.620">
    <property type="entry name" value="HUPs"/>
    <property type="match status" value="1"/>
</dbReference>
<dbReference type="CDD" id="cd00805">
    <property type="entry name" value="TyrRS_core"/>
    <property type="match status" value="1"/>
</dbReference>
<dbReference type="PROSITE" id="PS50889">
    <property type="entry name" value="S4"/>
    <property type="match status" value="1"/>
</dbReference>
<feature type="binding site" evidence="7">
    <location>
        <position position="176"/>
    </location>
    <ligand>
        <name>L-tyrosine</name>
        <dbReference type="ChEBI" id="CHEBI:58315"/>
    </ligand>
</feature>
<dbReference type="InterPro" id="IPR024088">
    <property type="entry name" value="Tyr-tRNA-ligase_bac-type"/>
</dbReference>
<dbReference type="GO" id="GO:0003723">
    <property type="term" value="F:RNA binding"/>
    <property type="evidence" value="ECO:0007669"/>
    <property type="project" value="UniProtKB-KW"/>
</dbReference>
<feature type="short sequence motif" description="'HIGH' region" evidence="7">
    <location>
        <begin position="43"/>
        <end position="52"/>
    </location>
</feature>
<dbReference type="GO" id="GO:0006437">
    <property type="term" value="P:tyrosyl-tRNA aminoacylation"/>
    <property type="evidence" value="ECO:0007669"/>
    <property type="project" value="UniProtKB-UniRule"/>
</dbReference>
<feature type="binding site" evidence="7">
    <location>
        <position position="235"/>
    </location>
    <ligand>
        <name>ATP</name>
        <dbReference type="ChEBI" id="CHEBI:30616"/>
    </ligand>
</feature>
<dbReference type="NCBIfam" id="TIGR00234">
    <property type="entry name" value="tyrS"/>
    <property type="match status" value="1"/>
</dbReference>
<dbReference type="EC" id="6.1.1.1" evidence="7"/>
<dbReference type="Proteomes" id="UP000500930">
    <property type="component" value="Chromosome"/>
</dbReference>
<comment type="function">
    <text evidence="7">Catalyzes the attachment of tyrosine to tRNA(Tyr) in a two-step reaction: tyrosine is first activated by ATP to form Tyr-AMP and then transferred to the acceptor end of tRNA(Tyr).</text>
</comment>
<dbReference type="FunFam" id="1.10.240.10:FF:000001">
    <property type="entry name" value="Tyrosine--tRNA ligase"/>
    <property type="match status" value="1"/>
</dbReference>
<dbReference type="InterPro" id="IPR002307">
    <property type="entry name" value="Tyr-tRNA-ligase"/>
</dbReference>
<evidence type="ECO:0000256" key="5">
    <source>
        <dbReference type="ARBA" id="ARBA00023146"/>
    </source>
</evidence>
<keyword evidence="10" id="KW-1185">Reference proteome</keyword>
<organism evidence="9 10">
    <name type="scientific">Anaplasma platys</name>
    <dbReference type="NCBI Taxonomy" id="949"/>
    <lineage>
        <taxon>Bacteria</taxon>
        <taxon>Pseudomonadati</taxon>
        <taxon>Pseudomonadota</taxon>
        <taxon>Alphaproteobacteria</taxon>
        <taxon>Rickettsiales</taxon>
        <taxon>Anaplasmataceae</taxon>
        <taxon>Anaplasma</taxon>
    </lineage>
</organism>
<protein>
    <recommendedName>
        <fullName evidence="7">Tyrosine--tRNA ligase</fullName>
        <ecNumber evidence="7">6.1.1.1</ecNumber>
    </recommendedName>
    <alternativeName>
        <fullName evidence="7">Tyrosyl-tRNA synthetase</fullName>
        <shortName evidence="7">TyrRS</shortName>
    </alternativeName>
</protein>
<comment type="subcellular location">
    <subcellularLocation>
        <location evidence="7">Cytoplasm</location>
    </subcellularLocation>
</comment>
<evidence type="ECO:0000313" key="10">
    <source>
        <dbReference type="Proteomes" id="UP000500930"/>
    </source>
</evidence>
<reference evidence="9 10" key="1">
    <citation type="journal article" date="2020" name="Pathogens">
        <title>First Whole Genome Sequence of Anaplasma platys, an Obligate Intracellular Rickettsial Pathogen of Dogs.</title>
        <authorList>
            <person name="Llanes A."/>
            <person name="Rajeev S."/>
        </authorList>
    </citation>
    <scope>NUCLEOTIDE SEQUENCE [LARGE SCALE GENOMIC DNA]</scope>
    <source>
        <strain evidence="9 10">S3</strain>
    </source>
</reference>
<dbReference type="InterPro" id="IPR014729">
    <property type="entry name" value="Rossmann-like_a/b/a_fold"/>
</dbReference>
<keyword evidence="3 7" id="KW-0067">ATP-binding</keyword>
<evidence type="ECO:0000256" key="7">
    <source>
        <dbReference type="HAMAP-Rule" id="MF_02006"/>
    </source>
</evidence>
<dbReference type="EMBL" id="CP046391">
    <property type="protein sequence ID" value="QJC27914.1"/>
    <property type="molecule type" value="Genomic_DNA"/>
</dbReference>
<evidence type="ECO:0000256" key="4">
    <source>
        <dbReference type="ARBA" id="ARBA00022917"/>
    </source>
</evidence>
<evidence type="ECO:0000256" key="6">
    <source>
        <dbReference type="ARBA" id="ARBA00048248"/>
    </source>
</evidence>
<dbReference type="HAMAP" id="MF_02006">
    <property type="entry name" value="Tyr_tRNA_synth_type1"/>
    <property type="match status" value="1"/>
</dbReference>
<dbReference type="Gene3D" id="3.10.290.10">
    <property type="entry name" value="RNA-binding S4 domain"/>
    <property type="match status" value="1"/>
</dbReference>
<dbReference type="KEGG" id="aplt:ANPL_04350"/>
<dbReference type="SUPFAM" id="SSF52374">
    <property type="entry name" value="Nucleotidylyl transferase"/>
    <property type="match status" value="1"/>
</dbReference>
<dbReference type="GO" id="GO:0004831">
    <property type="term" value="F:tyrosine-tRNA ligase activity"/>
    <property type="evidence" value="ECO:0007669"/>
    <property type="project" value="UniProtKB-UniRule"/>
</dbReference>
<dbReference type="PRINTS" id="PR01040">
    <property type="entry name" value="TRNASYNTHTYR"/>
</dbReference>
<keyword evidence="5 7" id="KW-0030">Aminoacyl-tRNA synthetase</keyword>